<dbReference type="Proteomes" id="UP000558488">
    <property type="component" value="Unassembled WGS sequence"/>
</dbReference>
<sequence length="157" mass="17231">MNSDGFSRTGQRAEVAWALHRAQQFVTSAGQAAFPRIAKGNTNSLIPTLEWENGFAAQEGQEPSLNADILSLLSHGLKDPNPCGFRVGELDPRSFINSLVEGNCLTMGHRQSVIPWAFKRSRGMKHLPPSGSPSLMGDHCPCPVVYRRVRHRGPRDA</sequence>
<protein>
    <submittedName>
        <fullName evidence="1">Uncharacterized protein</fullName>
    </submittedName>
</protein>
<evidence type="ECO:0000313" key="1">
    <source>
        <dbReference type="EMBL" id="KAF6309057.1"/>
    </source>
</evidence>
<accession>A0A7J7U7Y0</accession>
<gene>
    <name evidence="1" type="ORF">mPipKuh1_009169</name>
</gene>
<dbReference type="AlphaFoldDB" id="A0A7J7U7Y0"/>
<proteinExistence type="predicted"/>
<name>A0A7J7U7Y0_PIPKU</name>
<organism evidence="1 2">
    <name type="scientific">Pipistrellus kuhlii</name>
    <name type="common">Kuhl's pipistrelle</name>
    <dbReference type="NCBI Taxonomy" id="59472"/>
    <lineage>
        <taxon>Eukaryota</taxon>
        <taxon>Metazoa</taxon>
        <taxon>Chordata</taxon>
        <taxon>Craniata</taxon>
        <taxon>Vertebrata</taxon>
        <taxon>Euteleostomi</taxon>
        <taxon>Mammalia</taxon>
        <taxon>Eutheria</taxon>
        <taxon>Laurasiatheria</taxon>
        <taxon>Chiroptera</taxon>
        <taxon>Yangochiroptera</taxon>
        <taxon>Vespertilionidae</taxon>
        <taxon>Pipistrellus</taxon>
    </lineage>
</organism>
<reference evidence="1 2" key="1">
    <citation type="journal article" date="2020" name="Nature">
        <title>Six reference-quality genomes reveal evolution of bat adaptations.</title>
        <authorList>
            <person name="Jebb D."/>
            <person name="Huang Z."/>
            <person name="Pippel M."/>
            <person name="Hughes G.M."/>
            <person name="Lavrichenko K."/>
            <person name="Devanna P."/>
            <person name="Winkler S."/>
            <person name="Jermiin L.S."/>
            <person name="Skirmuntt E.C."/>
            <person name="Katzourakis A."/>
            <person name="Burkitt-Gray L."/>
            <person name="Ray D.A."/>
            <person name="Sullivan K.A.M."/>
            <person name="Roscito J.G."/>
            <person name="Kirilenko B.M."/>
            <person name="Davalos L.M."/>
            <person name="Corthals A.P."/>
            <person name="Power M.L."/>
            <person name="Jones G."/>
            <person name="Ransome R.D."/>
            <person name="Dechmann D.K.N."/>
            <person name="Locatelli A.G."/>
            <person name="Puechmaille S.J."/>
            <person name="Fedrigo O."/>
            <person name="Jarvis E.D."/>
            <person name="Hiller M."/>
            <person name="Vernes S.C."/>
            <person name="Myers E.W."/>
            <person name="Teeling E.C."/>
        </authorList>
    </citation>
    <scope>NUCLEOTIDE SEQUENCE [LARGE SCALE GENOMIC DNA]</scope>
    <source>
        <strain evidence="1">MPipKuh1</strain>
        <tissue evidence="1">Flight muscle</tissue>
    </source>
</reference>
<dbReference type="EMBL" id="JACAGB010000022">
    <property type="protein sequence ID" value="KAF6309057.1"/>
    <property type="molecule type" value="Genomic_DNA"/>
</dbReference>
<keyword evidence="2" id="KW-1185">Reference proteome</keyword>
<evidence type="ECO:0000313" key="2">
    <source>
        <dbReference type="Proteomes" id="UP000558488"/>
    </source>
</evidence>
<comment type="caution">
    <text evidence="1">The sequence shown here is derived from an EMBL/GenBank/DDBJ whole genome shotgun (WGS) entry which is preliminary data.</text>
</comment>